<keyword evidence="2" id="KW-1185">Reference proteome</keyword>
<organism evidence="1 2">
    <name type="scientific">Aliiruegeria lutimaris</name>
    <dbReference type="NCBI Taxonomy" id="571298"/>
    <lineage>
        <taxon>Bacteria</taxon>
        <taxon>Pseudomonadati</taxon>
        <taxon>Pseudomonadota</taxon>
        <taxon>Alphaproteobacteria</taxon>
        <taxon>Rhodobacterales</taxon>
        <taxon>Roseobacteraceae</taxon>
        <taxon>Aliiruegeria</taxon>
    </lineage>
</organism>
<evidence type="ECO:0008006" key="3">
    <source>
        <dbReference type="Google" id="ProtNLM"/>
    </source>
</evidence>
<gene>
    <name evidence="1" type="ORF">SAMN04488026_100627</name>
</gene>
<name>A0A1G8MRK4_9RHOB</name>
<dbReference type="RefSeq" id="WP_212635014.1">
    <property type="nucleotide sequence ID" value="NZ_FNEK01000006.1"/>
</dbReference>
<accession>A0A1G8MRK4</accession>
<evidence type="ECO:0000313" key="1">
    <source>
        <dbReference type="EMBL" id="SDI70601.1"/>
    </source>
</evidence>
<dbReference type="Proteomes" id="UP000199382">
    <property type="component" value="Unassembled WGS sequence"/>
</dbReference>
<reference evidence="1 2" key="1">
    <citation type="submission" date="2016-10" db="EMBL/GenBank/DDBJ databases">
        <authorList>
            <person name="de Groot N.N."/>
        </authorList>
    </citation>
    <scope>NUCLEOTIDE SEQUENCE [LARGE SCALE GENOMIC DNA]</scope>
    <source>
        <strain evidence="1 2">DSM 25294</strain>
    </source>
</reference>
<sequence length="66" mass="7266">MRFAVKVTETRGHVSNGDLNAVHEAGYDDAQVIEIIQHVALNIWTNYLNEVARTDIDFPVAEGVAA</sequence>
<dbReference type="AlphaFoldDB" id="A0A1G8MRK4"/>
<evidence type="ECO:0000313" key="2">
    <source>
        <dbReference type="Proteomes" id="UP000199382"/>
    </source>
</evidence>
<dbReference type="Gene3D" id="1.20.1290.10">
    <property type="entry name" value="AhpD-like"/>
    <property type="match status" value="1"/>
</dbReference>
<dbReference type="EMBL" id="FNEK01000006">
    <property type="protein sequence ID" value="SDI70601.1"/>
    <property type="molecule type" value="Genomic_DNA"/>
</dbReference>
<protein>
    <recommendedName>
        <fullName evidence="3">Carboxymuconolactone decarboxylase family protein</fullName>
    </recommendedName>
</protein>
<proteinExistence type="predicted"/>
<dbReference type="STRING" id="571298.SAMN04488026_100627"/>
<dbReference type="SUPFAM" id="SSF69118">
    <property type="entry name" value="AhpD-like"/>
    <property type="match status" value="1"/>
</dbReference>
<dbReference type="InterPro" id="IPR029032">
    <property type="entry name" value="AhpD-like"/>
</dbReference>